<dbReference type="PROSITE" id="PS50983">
    <property type="entry name" value="FE_B12_PBP"/>
    <property type="match status" value="1"/>
</dbReference>
<name>A0A3D9BXD5_9RHOB</name>
<proteinExistence type="predicted"/>
<comment type="caution">
    <text evidence="3">The sequence shown here is derived from an EMBL/GenBank/DDBJ whole genome shotgun (WGS) entry which is preliminary data.</text>
</comment>
<sequence length="276" mass="27565">MKALALAALLAAAPLAAGAAERIVSVGGSVTETIAALGALDRVVARDTTSSWPEEVEALPDVGYVRRLSPEGVLSVAPDLILAEEGAGPPETVAVLERAEIPFVTVPDATDAAGVARKVEAVGVALGLEARAAALAERIETRIAETAARAAAVETPARVLFVLSAEGGRLLASGSDTAAAAMIDLAGGVNAVTGFEGYKPLTDEAVLAAAPDVVLMMEGRAEGHGGAGVLSHPALAATPAGRAGRLVEMDGLYLLGFGPRTAEAVADLHAALYPGG</sequence>
<feature type="chain" id="PRO_5017618635" evidence="1">
    <location>
        <begin position="20"/>
        <end position="276"/>
    </location>
</feature>
<dbReference type="AlphaFoldDB" id="A0A3D9BXD5"/>
<evidence type="ECO:0000313" key="3">
    <source>
        <dbReference type="EMBL" id="REC58210.1"/>
    </source>
</evidence>
<evidence type="ECO:0000256" key="1">
    <source>
        <dbReference type="SAM" id="SignalP"/>
    </source>
</evidence>
<dbReference type="Gene3D" id="3.40.50.1980">
    <property type="entry name" value="Nitrogenase molybdenum iron protein domain"/>
    <property type="match status" value="2"/>
</dbReference>
<dbReference type="InterPro" id="IPR050902">
    <property type="entry name" value="ABC_Transporter_SBP"/>
</dbReference>
<dbReference type="SUPFAM" id="SSF53807">
    <property type="entry name" value="Helical backbone' metal receptor"/>
    <property type="match status" value="1"/>
</dbReference>
<keyword evidence="1" id="KW-0732">Signal</keyword>
<dbReference type="Pfam" id="PF01497">
    <property type="entry name" value="Peripla_BP_2"/>
    <property type="match status" value="1"/>
</dbReference>
<reference evidence="3 4" key="1">
    <citation type="journal article" date="2017" name="Int. J. Syst. Evol. Microbiol.">
        <title>Rhodosalinus sediminis gen. nov., sp. nov., isolated from marine saltern.</title>
        <authorList>
            <person name="Guo L.Y."/>
            <person name="Ling S.K."/>
            <person name="Li C.M."/>
            <person name="Chen G.J."/>
            <person name="Du Z.J."/>
        </authorList>
    </citation>
    <scope>NUCLEOTIDE SEQUENCE [LARGE SCALE GENOMIC DNA]</scope>
    <source>
        <strain evidence="3 4">WDN1C137</strain>
    </source>
</reference>
<keyword evidence="4" id="KW-1185">Reference proteome</keyword>
<evidence type="ECO:0000313" key="4">
    <source>
        <dbReference type="Proteomes" id="UP000257131"/>
    </source>
</evidence>
<dbReference type="EMBL" id="QOHR01000003">
    <property type="protein sequence ID" value="REC58210.1"/>
    <property type="molecule type" value="Genomic_DNA"/>
</dbReference>
<protein>
    <submittedName>
        <fullName evidence="3">Hemin ABC transporter substrate-binding protein</fullName>
    </submittedName>
</protein>
<feature type="signal peptide" evidence="1">
    <location>
        <begin position="1"/>
        <end position="19"/>
    </location>
</feature>
<dbReference type="Proteomes" id="UP000257131">
    <property type="component" value="Unassembled WGS sequence"/>
</dbReference>
<gene>
    <name evidence="3" type="ORF">DRV84_04040</name>
</gene>
<dbReference type="PANTHER" id="PTHR30535:SF4">
    <property type="entry name" value="HEMIN-BINDING PERIPLASMIC PROTEIN HMUT"/>
    <property type="match status" value="1"/>
</dbReference>
<organism evidence="3 4">
    <name type="scientific">Rhodosalinus sediminis</name>
    <dbReference type="NCBI Taxonomy" id="1940533"/>
    <lineage>
        <taxon>Bacteria</taxon>
        <taxon>Pseudomonadati</taxon>
        <taxon>Pseudomonadota</taxon>
        <taxon>Alphaproteobacteria</taxon>
        <taxon>Rhodobacterales</taxon>
        <taxon>Paracoccaceae</taxon>
        <taxon>Rhodosalinus</taxon>
    </lineage>
</organism>
<evidence type="ECO:0000259" key="2">
    <source>
        <dbReference type="PROSITE" id="PS50983"/>
    </source>
</evidence>
<accession>A0A3D9BXD5</accession>
<dbReference type="InterPro" id="IPR002491">
    <property type="entry name" value="ABC_transptr_periplasmic_BD"/>
</dbReference>
<dbReference type="PANTHER" id="PTHR30535">
    <property type="entry name" value="VITAMIN B12-BINDING PROTEIN"/>
    <property type="match status" value="1"/>
</dbReference>
<dbReference type="RefSeq" id="WP_115978593.1">
    <property type="nucleotide sequence ID" value="NZ_QOHR01000003.1"/>
</dbReference>
<dbReference type="OrthoDB" id="9797736at2"/>
<feature type="domain" description="Fe/B12 periplasmic-binding" evidence="2">
    <location>
        <begin position="22"/>
        <end position="276"/>
    </location>
</feature>